<keyword evidence="2" id="KW-1185">Reference proteome</keyword>
<dbReference type="PANTHER" id="PTHR11669:SF8">
    <property type="entry name" value="DNA POLYMERASE III SUBUNIT DELTA"/>
    <property type="match status" value="1"/>
</dbReference>
<dbReference type="EMBL" id="CP034726">
    <property type="protein sequence ID" value="QBP18831.1"/>
    <property type="molecule type" value="Genomic_DNA"/>
</dbReference>
<gene>
    <name evidence="1" type="primary">holB</name>
    <name evidence="1" type="ORF">ELX58_06925</name>
</gene>
<reference evidence="2" key="1">
    <citation type="submission" date="2018-12" db="EMBL/GenBank/DDBJ databases">
        <title>A new species of lactobacillus.</title>
        <authorList>
            <person name="Jian Y."/>
            <person name="Xin L."/>
            <person name="Hong Z.J."/>
            <person name="Ming L.Z."/>
            <person name="Hong X.Z."/>
        </authorList>
    </citation>
    <scope>NUCLEOTIDE SEQUENCE [LARGE SCALE GENOMIC DNA]</scope>
    <source>
        <strain evidence="2">HSLZ-75</strain>
    </source>
</reference>
<keyword evidence="1" id="KW-0808">Transferase</keyword>
<dbReference type="InterPro" id="IPR027417">
    <property type="entry name" value="P-loop_NTPase"/>
</dbReference>
<evidence type="ECO:0000313" key="2">
    <source>
        <dbReference type="Proteomes" id="UP000294321"/>
    </source>
</evidence>
<organism evidence="1 2">
    <name type="scientific">Acetilactobacillus jinshanensis</name>
    <dbReference type="NCBI Taxonomy" id="1720083"/>
    <lineage>
        <taxon>Bacteria</taxon>
        <taxon>Bacillati</taxon>
        <taxon>Bacillota</taxon>
        <taxon>Bacilli</taxon>
        <taxon>Lactobacillales</taxon>
        <taxon>Lactobacillaceae</taxon>
        <taxon>Acetilactobacillus</taxon>
    </lineage>
</organism>
<name>A0A4P6ZLS9_9LACO</name>
<dbReference type="PANTHER" id="PTHR11669">
    <property type="entry name" value="REPLICATION FACTOR C / DNA POLYMERASE III GAMMA-TAU SUBUNIT"/>
    <property type="match status" value="1"/>
</dbReference>
<dbReference type="Pfam" id="PF13177">
    <property type="entry name" value="DNA_pol3_delta2"/>
    <property type="match status" value="1"/>
</dbReference>
<accession>A0A4P6ZLS9</accession>
<dbReference type="Proteomes" id="UP000294321">
    <property type="component" value="Chromosome"/>
</dbReference>
<dbReference type="FunFam" id="3.40.50.300:FF:001255">
    <property type="entry name" value="DNA polymerase III subunit delta"/>
    <property type="match status" value="1"/>
</dbReference>
<dbReference type="EC" id="2.7.7.7" evidence="1"/>
<dbReference type="SUPFAM" id="SSF52540">
    <property type="entry name" value="P-loop containing nucleoside triphosphate hydrolases"/>
    <property type="match status" value="1"/>
</dbReference>
<dbReference type="Gene3D" id="3.40.50.300">
    <property type="entry name" value="P-loop containing nucleotide triphosphate hydrolases"/>
    <property type="match status" value="1"/>
</dbReference>
<dbReference type="NCBIfam" id="TIGR00678">
    <property type="entry name" value="holB"/>
    <property type="match status" value="1"/>
</dbReference>
<dbReference type="InterPro" id="IPR004622">
    <property type="entry name" value="DNA_pol_HolB"/>
</dbReference>
<dbReference type="GO" id="GO:0003887">
    <property type="term" value="F:DNA-directed DNA polymerase activity"/>
    <property type="evidence" value="ECO:0007669"/>
    <property type="project" value="UniProtKB-EC"/>
</dbReference>
<dbReference type="GO" id="GO:0008408">
    <property type="term" value="F:3'-5' exonuclease activity"/>
    <property type="evidence" value="ECO:0007669"/>
    <property type="project" value="InterPro"/>
</dbReference>
<proteinExistence type="predicted"/>
<evidence type="ECO:0000313" key="1">
    <source>
        <dbReference type="EMBL" id="QBP18831.1"/>
    </source>
</evidence>
<dbReference type="InterPro" id="IPR050238">
    <property type="entry name" value="DNA_Rep/Repair_Clamp_Loader"/>
</dbReference>
<dbReference type="KEGG" id="lji:ELX58_06925"/>
<dbReference type="RefSeq" id="WP_133442389.1">
    <property type="nucleotide sequence ID" value="NZ_CP034726.1"/>
</dbReference>
<protein>
    <submittedName>
        <fullName evidence="1">DNA polymerase III subunit delta</fullName>
        <ecNumber evidence="1">2.7.7.7</ecNumber>
    </submittedName>
</protein>
<sequence length="334" mass="37946">MNSIISEAVRKQRTLTGHFMDVVHNNQLSHAYLLCGEPGSGKLALALTITMRLFCKRVDQNYPCGKCNECMRITKHEHPDVVLISPRGQSIKIDQIRYLKAEFSKSAVEGNLKVFIINDADRMTVSAANSLLKFIEEPSGNVVSFLLTNDKSAILPTIVSRTQVVELPSVPKKVFFNELKAADVNPSQYNLLAVLTNDVGTAKKWNAGDWFGTLQKAIGTWFKQIEQGNLMAYPLVQISIMPLIHNHHDREITAEMMIQIWCDVMNVKFENTPRQDLKFPQNYDEITKVAKRITTDQLLNIIDMTLETHQLLTENVNFQNILEMMTLKTLAWLK</sequence>
<keyword evidence="1" id="KW-0548">Nucleotidyltransferase</keyword>
<dbReference type="OrthoDB" id="9810148at2"/>
<dbReference type="GO" id="GO:0006261">
    <property type="term" value="P:DNA-templated DNA replication"/>
    <property type="evidence" value="ECO:0007669"/>
    <property type="project" value="TreeGrafter"/>
</dbReference>
<dbReference type="AlphaFoldDB" id="A0A4P6ZLS9"/>